<proteinExistence type="predicted"/>
<feature type="transmembrane region" description="Helical" evidence="2">
    <location>
        <begin position="234"/>
        <end position="255"/>
    </location>
</feature>
<protein>
    <submittedName>
        <fullName evidence="4">HPP family protein</fullName>
    </submittedName>
</protein>
<dbReference type="PANTHER" id="PTHR33741">
    <property type="entry name" value="TRANSMEMBRANE PROTEIN DDB_G0269096-RELATED"/>
    <property type="match status" value="1"/>
</dbReference>
<dbReference type="PANTHER" id="PTHR33741:SF5">
    <property type="entry name" value="TRANSMEMBRANE PROTEIN DDB_G0269096-RELATED"/>
    <property type="match status" value="1"/>
</dbReference>
<dbReference type="Pfam" id="PF04982">
    <property type="entry name" value="TM_HPP"/>
    <property type="match status" value="1"/>
</dbReference>
<dbReference type="RefSeq" id="WP_007194566.1">
    <property type="nucleotide sequence ID" value="NZ_AFWV01000013.1"/>
</dbReference>
<dbReference type="Proteomes" id="UP000005459">
    <property type="component" value="Unassembled WGS sequence"/>
</dbReference>
<keyword evidence="2" id="KW-0472">Membrane</keyword>
<evidence type="ECO:0000256" key="2">
    <source>
        <dbReference type="SAM" id="Phobius"/>
    </source>
</evidence>
<dbReference type="InterPro" id="IPR007065">
    <property type="entry name" value="HPP"/>
</dbReference>
<dbReference type="InterPro" id="IPR058581">
    <property type="entry name" value="TM_HPP"/>
</dbReference>
<sequence>MEDLLGRRTEGLLQADSGDSSEIHAATVVEQAQVPRETLMWVKALVAPRDSNPSYRAPAVVDRVGGAPESPCSRIEKPRTQANRRHALSLKAYVRKMRGTTRGSPPRVSNQEVFWSWIGAFIGIGSVGWANQAFFSGPDLTLTIGSLGASAVLLYGAVRSPLAQPRNLIGGHVISALVGVTCWKLLSADPWLAQAGAVATAIALMHLSKTLHPPGGATALIAVIGSDEIHAMGYYYVLVPATLGPLILLAVALLVNNIPATRRYPENWI</sequence>
<dbReference type="STRING" id="768671.ThimaDRAFT_3694"/>
<feature type="domain" description="HPP transmembrane region" evidence="3">
    <location>
        <begin position="105"/>
        <end position="265"/>
    </location>
</feature>
<dbReference type="AlphaFoldDB" id="F9UFJ1"/>
<feature type="transmembrane region" description="Helical" evidence="2">
    <location>
        <begin position="169"/>
        <end position="186"/>
    </location>
</feature>
<evidence type="ECO:0000256" key="1">
    <source>
        <dbReference type="SAM" id="MobiDB-lite"/>
    </source>
</evidence>
<evidence type="ECO:0000259" key="3">
    <source>
        <dbReference type="Pfam" id="PF04982"/>
    </source>
</evidence>
<name>F9UFJ1_9GAMM</name>
<feature type="transmembrane region" description="Helical" evidence="2">
    <location>
        <begin position="114"/>
        <end position="134"/>
    </location>
</feature>
<dbReference type="EMBL" id="AFWV01000013">
    <property type="protein sequence ID" value="EGV16865.1"/>
    <property type="molecule type" value="Genomic_DNA"/>
</dbReference>
<organism evidence="4 5">
    <name type="scientific">Thiocapsa marina 5811</name>
    <dbReference type="NCBI Taxonomy" id="768671"/>
    <lineage>
        <taxon>Bacteria</taxon>
        <taxon>Pseudomonadati</taxon>
        <taxon>Pseudomonadota</taxon>
        <taxon>Gammaproteobacteria</taxon>
        <taxon>Chromatiales</taxon>
        <taxon>Chromatiaceae</taxon>
        <taxon>Thiocapsa</taxon>
    </lineage>
</organism>
<feature type="transmembrane region" description="Helical" evidence="2">
    <location>
        <begin position="140"/>
        <end position="157"/>
    </location>
</feature>
<evidence type="ECO:0000313" key="5">
    <source>
        <dbReference type="Proteomes" id="UP000005459"/>
    </source>
</evidence>
<keyword evidence="2" id="KW-0812">Transmembrane</keyword>
<evidence type="ECO:0000313" key="4">
    <source>
        <dbReference type="EMBL" id="EGV16865.1"/>
    </source>
</evidence>
<feature type="region of interest" description="Disordered" evidence="1">
    <location>
        <begin position="62"/>
        <end position="81"/>
    </location>
</feature>
<accession>F9UFJ1</accession>
<keyword evidence="5" id="KW-1185">Reference proteome</keyword>
<gene>
    <name evidence="4" type="ORF">ThimaDRAFT_3694</name>
</gene>
<dbReference type="eggNOG" id="COG3448">
    <property type="taxonomic scope" value="Bacteria"/>
</dbReference>
<reference evidence="4 5" key="1">
    <citation type="submission" date="2011-06" db="EMBL/GenBank/DDBJ databases">
        <title>The draft genome of Thiocapsa marina 5811.</title>
        <authorList>
            <consortium name="US DOE Joint Genome Institute (JGI-PGF)"/>
            <person name="Lucas S."/>
            <person name="Han J."/>
            <person name="Cheng J.-F."/>
            <person name="Goodwin L."/>
            <person name="Pitluck S."/>
            <person name="Peters L."/>
            <person name="Land M.L."/>
            <person name="Hauser L."/>
            <person name="Vogl K."/>
            <person name="Liu Z."/>
            <person name="Imhoff J."/>
            <person name="Thiel V."/>
            <person name="Frigaard N.-U."/>
            <person name="Bryant D."/>
            <person name="Woyke T.J."/>
        </authorList>
    </citation>
    <scope>NUCLEOTIDE SEQUENCE [LARGE SCALE GENOMIC DNA]</scope>
    <source>
        <strain evidence="4 5">5811</strain>
    </source>
</reference>
<keyword evidence="2" id="KW-1133">Transmembrane helix</keyword>